<feature type="compositionally biased region" description="Basic and acidic residues" evidence="1">
    <location>
        <begin position="80"/>
        <end position="89"/>
    </location>
</feature>
<keyword evidence="3" id="KW-1185">Reference proteome</keyword>
<dbReference type="EMBL" id="CATQJL010000112">
    <property type="protein sequence ID" value="CAJ0595151.1"/>
    <property type="molecule type" value="Genomic_DNA"/>
</dbReference>
<dbReference type="AlphaFoldDB" id="A0AA36GN91"/>
<proteinExistence type="predicted"/>
<reference evidence="2" key="1">
    <citation type="submission" date="2023-07" db="EMBL/GenBank/DDBJ databases">
        <authorList>
            <consortium name="CYATHOMIX"/>
        </authorList>
    </citation>
    <scope>NUCLEOTIDE SEQUENCE</scope>
    <source>
        <strain evidence="2">N/A</strain>
    </source>
</reference>
<evidence type="ECO:0000313" key="3">
    <source>
        <dbReference type="Proteomes" id="UP001176961"/>
    </source>
</evidence>
<organism evidence="2 3">
    <name type="scientific">Cylicocyclus nassatus</name>
    <name type="common">Nematode worm</name>
    <dbReference type="NCBI Taxonomy" id="53992"/>
    <lineage>
        <taxon>Eukaryota</taxon>
        <taxon>Metazoa</taxon>
        <taxon>Ecdysozoa</taxon>
        <taxon>Nematoda</taxon>
        <taxon>Chromadorea</taxon>
        <taxon>Rhabditida</taxon>
        <taxon>Rhabditina</taxon>
        <taxon>Rhabditomorpha</taxon>
        <taxon>Strongyloidea</taxon>
        <taxon>Strongylidae</taxon>
        <taxon>Cylicocyclus</taxon>
    </lineage>
</organism>
<gene>
    <name evidence="2" type="ORF">CYNAS_LOCUS7134</name>
</gene>
<sequence length="491" mass="54188">MIDLGLTVAGRPLSAEVQELLKSYSDDLLDALIDATCVETKSRNSHKINENDALKSIKTVSLFPPRVVPRATLRIFDTSKPSESKKDQKTATNAPSSAFGYPASQSSGRSRRPVVDEATLLEDLRKLKPAEITEPQKFMSHKLTLDPKDIRPRVGPAAAAEVASAMERPARHFIGRPQPLITEDRGNVQAELTTYHRYRSYLGITGPMPNIKPNMGAMMKIPAFLQALQQRNEILGFGGGSTAPPQVPRNANAQVNQVQAPLSASGSAFGSAVDQRLYPQPTQPPVNSYQVPATYPVPPNIRQAIQRLQPQQAAQILNELLRKQQRQRFVDDLEQSALNSPTPPLTEYSYPPLAGSQLNLAKTKSNDKLALALSMRTGDGIASSVMPSIQEDSPPEEDNWENLEGPVDHLDCAAYYESINPKLKEKTMGDNSHRNKTGQNRDEGDQEVGPEQSKRKFYRPKTPSFLSSEEKKKFDECVSRLELIATMVQEG</sequence>
<feature type="region of interest" description="Disordered" evidence="1">
    <location>
        <begin position="78"/>
        <end position="114"/>
    </location>
</feature>
<evidence type="ECO:0000313" key="2">
    <source>
        <dbReference type="EMBL" id="CAJ0595151.1"/>
    </source>
</evidence>
<name>A0AA36GN91_CYLNA</name>
<accession>A0AA36GN91</accession>
<evidence type="ECO:0000256" key="1">
    <source>
        <dbReference type="SAM" id="MobiDB-lite"/>
    </source>
</evidence>
<protein>
    <submittedName>
        <fullName evidence="2">Uncharacterized protein</fullName>
    </submittedName>
</protein>
<feature type="region of interest" description="Disordered" evidence="1">
    <location>
        <begin position="423"/>
        <end position="472"/>
    </location>
</feature>
<dbReference type="Proteomes" id="UP001176961">
    <property type="component" value="Unassembled WGS sequence"/>
</dbReference>
<comment type="caution">
    <text evidence="2">The sequence shown here is derived from an EMBL/GenBank/DDBJ whole genome shotgun (WGS) entry which is preliminary data.</text>
</comment>
<feature type="region of interest" description="Disordered" evidence="1">
    <location>
        <begin position="382"/>
        <end position="404"/>
    </location>
</feature>
<feature type="compositionally biased region" description="Basic and acidic residues" evidence="1">
    <location>
        <begin position="423"/>
        <end position="443"/>
    </location>
</feature>